<evidence type="ECO:0000256" key="11">
    <source>
        <dbReference type="ARBA" id="ARBA00022927"/>
    </source>
</evidence>
<evidence type="ECO:0000256" key="9">
    <source>
        <dbReference type="ARBA" id="ARBA00022805"/>
    </source>
</evidence>
<keyword evidence="17" id="KW-1185">Reference proteome</keyword>
<keyword evidence="12" id="KW-1133">Transmembrane helix</keyword>
<dbReference type="SUPFAM" id="SSF52540">
    <property type="entry name" value="P-loop containing nucleoside triphosphate hydrolases"/>
    <property type="match status" value="1"/>
</dbReference>
<dbReference type="PANTHER" id="PTHR10903:SF135">
    <property type="entry name" value="TRANSLOCASE OF CHLOROPLAST 120, CHLOROPLASTIC-RELATED"/>
    <property type="match status" value="1"/>
</dbReference>
<dbReference type="Gene3D" id="1.20.930.20">
    <property type="entry name" value="Adaptor protein Cbl, N-terminal domain"/>
    <property type="match status" value="1"/>
</dbReference>
<evidence type="ECO:0000256" key="7">
    <source>
        <dbReference type="ARBA" id="ARBA00022723"/>
    </source>
</evidence>
<keyword evidence="7" id="KW-0479">Metal-binding</keyword>
<keyword evidence="6" id="KW-0812">Transmembrane</keyword>
<comment type="caution">
    <text evidence="16">The sequence shown here is derived from an EMBL/GenBank/DDBJ whole genome shotgun (WGS) entry which is preliminary data.</text>
</comment>
<dbReference type="OrthoDB" id="8954335at2759"/>
<evidence type="ECO:0000256" key="3">
    <source>
        <dbReference type="ARBA" id="ARBA00022448"/>
    </source>
</evidence>
<sequence>MSFKIPKRRLTTLRNARAENTALPSPTEDPKRLNINTGYSVQQSDTIIAVMGPTGTGKSTFVNKVAGRYATAVSDELSSCTQEIKAVDCELNGRKVVLVDTPGFDDTNLSDLDVLELIADWLRKTYKEGVELCGLLYFHRITDNRMAGSPRRLLETFQNICGEPAFRNVILTTTMWDEIDEEDGASREGELSKQYWKQMLAYGARSTRFLNTPESAWNVISLVSPTSKIPLLLQIEMVDEKKSLSQTSAGRSLFRWLSDMMAVIKNVVRDLRAKLKGTKRTDVLRKHSLKLKLDKLEKQGHGVDHLLQRYRGSQDTLVSFSPSLTGSISPPDCMSPPPSPCVENRDVSSNRVFLQSTVTALRIIAELAGLAPFPAVKNVVGLVLVIVECVETTGGVNDALMEVSRNASALASNVAEIAHENMNPAVLNCIHFFISDLTAISSTVKVVSARNTASKFLMSAADKQRVEDCNRRLIFACSSLGAQVAVHNSISNARLEAKLDYVISLLSGQTLHAQASNSLPTIAALAVRSNAVILSPH</sequence>
<accession>A0A9P6JV49</accession>
<comment type="cofactor">
    <cofactor evidence="1">
        <name>Mg(2+)</name>
        <dbReference type="ChEBI" id="CHEBI:18420"/>
    </cofactor>
</comment>
<dbReference type="GO" id="GO:0007166">
    <property type="term" value="P:cell surface receptor signaling pathway"/>
    <property type="evidence" value="ECO:0007669"/>
    <property type="project" value="InterPro"/>
</dbReference>
<dbReference type="CDD" id="cd00882">
    <property type="entry name" value="Ras_like_GTPase"/>
    <property type="match status" value="1"/>
</dbReference>
<dbReference type="InterPro" id="IPR027417">
    <property type="entry name" value="P-loop_NTPase"/>
</dbReference>
<dbReference type="PANTHER" id="PTHR10903">
    <property type="entry name" value="GTPASE, IMAP FAMILY MEMBER-RELATED"/>
    <property type="match status" value="1"/>
</dbReference>
<dbReference type="InterPro" id="IPR045058">
    <property type="entry name" value="GIMA/IAN/Toc"/>
</dbReference>
<reference evidence="16" key="1">
    <citation type="submission" date="2020-11" db="EMBL/GenBank/DDBJ databases">
        <authorList>
            <consortium name="DOE Joint Genome Institute"/>
            <person name="Ahrendt S."/>
            <person name="Riley R."/>
            <person name="Andreopoulos W."/>
            <person name="Labutti K."/>
            <person name="Pangilinan J."/>
            <person name="Ruiz-Duenas F.J."/>
            <person name="Barrasa J.M."/>
            <person name="Sanchez-Garcia M."/>
            <person name="Camarero S."/>
            <person name="Miyauchi S."/>
            <person name="Serrano A."/>
            <person name="Linde D."/>
            <person name="Babiker R."/>
            <person name="Drula E."/>
            <person name="Ayuso-Fernandez I."/>
            <person name="Pacheco R."/>
            <person name="Padilla G."/>
            <person name="Ferreira P."/>
            <person name="Barriuso J."/>
            <person name="Kellner H."/>
            <person name="Castanera R."/>
            <person name="Alfaro M."/>
            <person name="Ramirez L."/>
            <person name="Pisabarro A.G."/>
            <person name="Kuo A."/>
            <person name="Tritt A."/>
            <person name="Lipzen A."/>
            <person name="He G."/>
            <person name="Yan M."/>
            <person name="Ng V."/>
            <person name="Cullen D."/>
            <person name="Martin F."/>
            <person name="Rosso M.-N."/>
            <person name="Henrissat B."/>
            <person name="Hibbett D."/>
            <person name="Martinez A.T."/>
            <person name="Grigoriev I.V."/>
        </authorList>
    </citation>
    <scope>NUCLEOTIDE SEQUENCE</scope>
    <source>
        <strain evidence="16">CBS 506.95</strain>
    </source>
</reference>
<gene>
    <name evidence="16" type="ORF">CPB83DRAFT_483421</name>
</gene>
<keyword evidence="3" id="KW-0813">Transport</keyword>
<dbReference type="EMBL" id="MU157828">
    <property type="protein sequence ID" value="KAF9533598.1"/>
    <property type="molecule type" value="Genomic_DNA"/>
</dbReference>
<dbReference type="Pfam" id="PF01926">
    <property type="entry name" value="MMR_HSR1"/>
    <property type="match status" value="1"/>
</dbReference>
<evidence type="ECO:0000256" key="10">
    <source>
        <dbReference type="ARBA" id="ARBA00022842"/>
    </source>
</evidence>
<evidence type="ECO:0000256" key="1">
    <source>
        <dbReference type="ARBA" id="ARBA00001946"/>
    </source>
</evidence>
<dbReference type="Gene3D" id="3.40.50.300">
    <property type="entry name" value="P-loop containing nucleotide triphosphate hydrolases"/>
    <property type="match status" value="1"/>
</dbReference>
<keyword evidence="4" id="KW-0150">Chloroplast</keyword>
<evidence type="ECO:0000256" key="13">
    <source>
        <dbReference type="ARBA" id="ARBA00023136"/>
    </source>
</evidence>
<evidence type="ECO:0000256" key="14">
    <source>
        <dbReference type="ARBA" id="ARBA00024013"/>
    </source>
</evidence>
<dbReference type="Proteomes" id="UP000807306">
    <property type="component" value="Unassembled WGS sequence"/>
</dbReference>
<name>A0A9P6JV49_9AGAR</name>
<evidence type="ECO:0000256" key="4">
    <source>
        <dbReference type="ARBA" id="ARBA00022528"/>
    </source>
</evidence>
<keyword evidence="13" id="KW-0472">Membrane</keyword>
<comment type="subcellular location">
    <subcellularLocation>
        <location evidence="2">Membrane</location>
        <topology evidence="2">Single-pass membrane protein</topology>
    </subcellularLocation>
    <subcellularLocation>
        <location evidence="14">Plastid</location>
        <location evidence="14">Chloroplast outer membrane</location>
    </subcellularLocation>
</comment>
<evidence type="ECO:0000313" key="16">
    <source>
        <dbReference type="EMBL" id="KAF9533598.1"/>
    </source>
</evidence>
<dbReference type="GO" id="GO:0016787">
    <property type="term" value="F:hydrolase activity"/>
    <property type="evidence" value="ECO:0007669"/>
    <property type="project" value="UniProtKB-KW"/>
</dbReference>
<evidence type="ECO:0000256" key="2">
    <source>
        <dbReference type="ARBA" id="ARBA00004167"/>
    </source>
</evidence>
<dbReference type="GO" id="GO:0016020">
    <property type="term" value="C:membrane"/>
    <property type="evidence" value="ECO:0007669"/>
    <property type="project" value="UniProtKB-SubCell"/>
</dbReference>
<dbReference type="GO" id="GO:0005525">
    <property type="term" value="F:GTP binding"/>
    <property type="evidence" value="ECO:0007669"/>
    <property type="project" value="InterPro"/>
</dbReference>
<organism evidence="16 17">
    <name type="scientific">Crepidotus variabilis</name>
    <dbReference type="NCBI Taxonomy" id="179855"/>
    <lineage>
        <taxon>Eukaryota</taxon>
        <taxon>Fungi</taxon>
        <taxon>Dikarya</taxon>
        <taxon>Basidiomycota</taxon>
        <taxon>Agaricomycotina</taxon>
        <taxon>Agaricomycetes</taxon>
        <taxon>Agaricomycetidae</taxon>
        <taxon>Agaricales</taxon>
        <taxon>Agaricineae</taxon>
        <taxon>Crepidotaceae</taxon>
        <taxon>Crepidotus</taxon>
    </lineage>
</organism>
<keyword evidence="5" id="KW-0934">Plastid</keyword>
<keyword evidence="10" id="KW-0460">Magnesium</keyword>
<evidence type="ECO:0000256" key="12">
    <source>
        <dbReference type="ARBA" id="ARBA00022989"/>
    </source>
</evidence>
<dbReference type="GO" id="GO:0015031">
    <property type="term" value="P:protein transport"/>
    <property type="evidence" value="ECO:0007669"/>
    <property type="project" value="UniProtKB-KW"/>
</dbReference>
<feature type="domain" description="G" evidence="15">
    <location>
        <begin position="48"/>
        <end position="109"/>
    </location>
</feature>
<keyword evidence="11" id="KW-0653">Protein transport</keyword>
<dbReference type="AlphaFoldDB" id="A0A9P6JV49"/>
<keyword evidence="9" id="KW-1002">Plastid outer membrane</keyword>
<dbReference type="InterPro" id="IPR006073">
    <property type="entry name" value="GTP-bd"/>
</dbReference>
<dbReference type="InterPro" id="IPR059179">
    <property type="entry name" value="MLKL-like_MCAfunc"/>
</dbReference>
<dbReference type="InterPro" id="IPR036537">
    <property type="entry name" value="Adaptor_Cbl_N_dom_sf"/>
</dbReference>
<evidence type="ECO:0000259" key="15">
    <source>
        <dbReference type="Pfam" id="PF01926"/>
    </source>
</evidence>
<evidence type="ECO:0000313" key="17">
    <source>
        <dbReference type="Proteomes" id="UP000807306"/>
    </source>
</evidence>
<evidence type="ECO:0000256" key="8">
    <source>
        <dbReference type="ARBA" id="ARBA00022801"/>
    </source>
</evidence>
<dbReference type="GO" id="GO:0046872">
    <property type="term" value="F:metal ion binding"/>
    <property type="evidence" value="ECO:0007669"/>
    <property type="project" value="UniProtKB-KW"/>
</dbReference>
<evidence type="ECO:0000256" key="5">
    <source>
        <dbReference type="ARBA" id="ARBA00022640"/>
    </source>
</evidence>
<keyword evidence="8 16" id="KW-0378">Hydrolase</keyword>
<dbReference type="CDD" id="cd21037">
    <property type="entry name" value="MLKL_NTD"/>
    <property type="match status" value="1"/>
</dbReference>
<proteinExistence type="predicted"/>
<evidence type="ECO:0000256" key="6">
    <source>
        <dbReference type="ARBA" id="ARBA00022692"/>
    </source>
</evidence>
<protein>
    <submittedName>
        <fullName evidence="16">P-loop containing nucleoside triphosphate hydrolase protein</fullName>
    </submittedName>
</protein>